<dbReference type="InterPro" id="IPR001279">
    <property type="entry name" value="Metallo-B-lactamas"/>
</dbReference>
<protein>
    <submittedName>
        <fullName evidence="6">Glyoxylase-like metal-dependent hydrolase (Beta-lactamase superfamily II)</fullName>
    </submittedName>
</protein>
<dbReference type="PANTHER" id="PTHR42978">
    <property type="entry name" value="QUORUM-QUENCHING LACTONASE YTNP-RELATED-RELATED"/>
    <property type="match status" value="1"/>
</dbReference>
<dbReference type="CDD" id="cd07720">
    <property type="entry name" value="OPHC2-like_MBL-fold"/>
    <property type="match status" value="1"/>
</dbReference>
<name>A0AAP5AH35_9GAMM</name>
<comment type="similarity">
    <text evidence="1">Belongs to the metallo-beta-lactamase superfamily.</text>
</comment>
<dbReference type="SMART" id="SM00849">
    <property type="entry name" value="Lactamase_B"/>
    <property type="match status" value="1"/>
</dbReference>
<dbReference type="AlphaFoldDB" id="A0AAP5AH35"/>
<keyword evidence="3 6" id="KW-0378">Hydrolase</keyword>
<dbReference type="PANTHER" id="PTHR42978:SF6">
    <property type="entry name" value="QUORUM-QUENCHING LACTONASE YTNP-RELATED"/>
    <property type="match status" value="1"/>
</dbReference>
<gene>
    <name evidence="6" type="ORF">QE424_000439</name>
</gene>
<feature type="domain" description="Metallo-beta-lactamase" evidence="5">
    <location>
        <begin position="73"/>
        <end position="281"/>
    </location>
</feature>
<dbReference type="EMBL" id="JAUTAS010000001">
    <property type="protein sequence ID" value="MDQ1107280.1"/>
    <property type="molecule type" value="Genomic_DNA"/>
</dbReference>
<evidence type="ECO:0000256" key="4">
    <source>
        <dbReference type="ARBA" id="ARBA00022833"/>
    </source>
</evidence>
<dbReference type="Gene3D" id="3.60.15.10">
    <property type="entry name" value="Ribonuclease Z/Hydroxyacylglutathione hydrolase-like"/>
    <property type="match status" value="1"/>
</dbReference>
<accession>A0AAP5AH35</accession>
<sequence length="306" mass="33345">MFTLENTVAPPPPALDELVPSRYALKVGDIDVLVVSDGVLPLPTQMLGHNVSAAERAPWFKEMYLPPDALDWALNVMVVRSGDRNILIDAGLGMDPDLNLPRAGQLIRRLGASGINLGEITDVVITHLHMDHIGGLLVDGVKEQLHPELRIHVAAAEVEFWKAPDFTRTNMPPGFPDALRATATHFLAEYGSYVRTFDEVHEIAPGVTAHRTGGHTPGHSVVRLNSNGEALTFAGDAIFAVGFEQPNWHNGFEHDPEGAAQVRITLLKELAGTGEMLVATHLPFPSVGRVSADGDVFRWVPVFWDF</sequence>
<evidence type="ECO:0000256" key="1">
    <source>
        <dbReference type="ARBA" id="ARBA00007749"/>
    </source>
</evidence>
<evidence type="ECO:0000313" key="7">
    <source>
        <dbReference type="Proteomes" id="UP001226084"/>
    </source>
</evidence>
<dbReference type="Proteomes" id="UP001226084">
    <property type="component" value="Unassembled WGS sequence"/>
</dbReference>
<comment type="caution">
    <text evidence="6">The sequence shown here is derived from an EMBL/GenBank/DDBJ whole genome shotgun (WGS) entry which is preliminary data.</text>
</comment>
<evidence type="ECO:0000259" key="5">
    <source>
        <dbReference type="SMART" id="SM00849"/>
    </source>
</evidence>
<reference evidence="6" key="1">
    <citation type="submission" date="2023-07" db="EMBL/GenBank/DDBJ databases">
        <title>Functional and genomic diversity of the sorghum phyllosphere microbiome.</title>
        <authorList>
            <person name="Shade A."/>
        </authorList>
    </citation>
    <scope>NUCLEOTIDE SEQUENCE</scope>
    <source>
        <strain evidence="6">SORGH_AS_0457</strain>
    </source>
</reference>
<organism evidence="6 7">
    <name type="scientific">Stenotrophomonas rhizophila</name>
    <dbReference type="NCBI Taxonomy" id="216778"/>
    <lineage>
        <taxon>Bacteria</taxon>
        <taxon>Pseudomonadati</taxon>
        <taxon>Pseudomonadota</taxon>
        <taxon>Gammaproteobacteria</taxon>
        <taxon>Lysobacterales</taxon>
        <taxon>Lysobacteraceae</taxon>
        <taxon>Stenotrophomonas</taxon>
    </lineage>
</organism>
<dbReference type="InterPro" id="IPR036866">
    <property type="entry name" value="RibonucZ/Hydroxyglut_hydro"/>
</dbReference>
<dbReference type="SUPFAM" id="SSF56281">
    <property type="entry name" value="Metallo-hydrolase/oxidoreductase"/>
    <property type="match status" value="1"/>
</dbReference>
<dbReference type="Pfam" id="PF00753">
    <property type="entry name" value="Lactamase_B"/>
    <property type="match status" value="1"/>
</dbReference>
<evidence type="ECO:0000256" key="2">
    <source>
        <dbReference type="ARBA" id="ARBA00022723"/>
    </source>
</evidence>
<dbReference type="GO" id="GO:0016787">
    <property type="term" value="F:hydrolase activity"/>
    <property type="evidence" value="ECO:0007669"/>
    <property type="project" value="UniProtKB-KW"/>
</dbReference>
<proteinExistence type="inferred from homology"/>
<evidence type="ECO:0000313" key="6">
    <source>
        <dbReference type="EMBL" id="MDQ1107280.1"/>
    </source>
</evidence>
<dbReference type="InterPro" id="IPR051013">
    <property type="entry name" value="MBL_superfamily_lactonases"/>
</dbReference>
<keyword evidence="4" id="KW-0862">Zinc</keyword>
<keyword evidence="2" id="KW-0479">Metal-binding</keyword>
<evidence type="ECO:0000256" key="3">
    <source>
        <dbReference type="ARBA" id="ARBA00022801"/>
    </source>
</evidence>
<dbReference type="RefSeq" id="WP_307106017.1">
    <property type="nucleotide sequence ID" value="NZ_JAUTAS010000001.1"/>
</dbReference>
<dbReference type="GO" id="GO:0046872">
    <property type="term" value="F:metal ion binding"/>
    <property type="evidence" value="ECO:0007669"/>
    <property type="project" value="UniProtKB-KW"/>
</dbReference>